<keyword evidence="2" id="KW-1185">Reference proteome</keyword>
<proteinExistence type="predicted"/>
<comment type="caution">
    <text evidence="1">The sequence shown here is derived from an EMBL/GenBank/DDBJ whole genome shotgun (WGS) entry which is preliminary data.</text>
</comment>
<reference evidence="1 2" key="1">
    <citation type="submission" date="2017-10" db="EMBL/GenBank/DDBJ databases">
        <title>Bacillus sp. nov., a halophilic bacterium isolated from a Keqin Lake.</title>
        <authorList>
            <person name="Wang H."/>
        </authorList>
    </citation>
    <scope>NUCLEOTIDE SEQUENCE [LARGE SCALE GENOMIC DNA]</scope>
    <source>
        <strain evidence="1 2">KQ-12</strain>
    </source>
</reference>
<evidence type="ECO:0000313" key="1">
    <source>
        <dbReference type="EMBL" id="PYZ93453.1"/>
    </source>
</evidence>
<organism evidence="1 2">
    <name type="scientific">Salipaludibacillus keqinensis</name>
    <dbReference type="NCBI Taxonomy" id="2045207"/>
    <lineage>
        <taxon>Bacteria</taxon>
        <taxon>Bacillati</taxon>
        <taxon>Bacillota</taxon>
        <taxon>Bacilli</taxon>
        <taxon>Bacillales</taxon>
        <taxon>Bacillaceae</taxon>
    </lineage>
</organism>
<sequence length="144" mass="17034">MNIFQLKKRRVTAGFSYWENDLEELFKDEGVFFRENLFIGEDQKKILQQLTNDELKSFISNVLQFRFELDDKELSYEVENAENGFYLQFYIDPSIDVSANKECKFKYHLYFRGKRHTIECVATRGTVLLAQFTATTVLLVCLKT</sequence>
<dbReference type="RefSeq" id="WP_110609485.1">
    <property type="nucleotide sequence ID" value="NZ_PDOD01000002.1"/>
</dbReference>
<gene>
    <name evidence="1" type="ORF">CR194_09785</name>
</gene>
<dbReference type="EMBL" id="PDOD01000002">
    <property type="protein sequence ID" value="PYZ93453.1"/>
    <property type="molecule type" value="Genomic_DNA"/>
</dbReference>
<dbReference type="AlphaFoldDB" id="A0A323TLK5"/>
<name>A0A323TLK5_9BACI</name>
<dbReference type="Proteomes" id="UP000248214">
    <property type="component" value="Unassembled WGS sequence"/>
</dbReference>
<evidence type="ECO:0000313" key="2">
    <source>
        <dbReference type="Proteomes" id="UP000248214"/>
    </source>
</evidence>
<accession>A0A323TLK5</accession>
<protein>
    <submittedName>
        <fullName evidence="1">Uncharacterized protein</fullName>
    </submittedName>
</protein>